<gene>
    <name evidence="7" type="ORF">CAMP_LOCUS11408</name>
</gene>
<organism evidence="7 8">
    <name type="scientific">Caenorhabditis angaria</name>
    <dbReference type="NCBI Taxonomy" id="860376"/>
    <lineage>
        <taxon>Eukaryota</taxon>
        <taxon>Metazoa</taxon>
        <taxon>Ecdysozoa</taxon>
        <taxon>Nematoda</taxon>
        <taxon>Chromadorea</taxon>
        <taxon>Rhabditida</taxon>
        <taxon>Rhabditina</taxon>
        <taxon>Rhabditomorpha</taxon>
        <taxon>Rhabditoidea</taxon>
        <taxon>Rhabditidae</taxon>
        <taxon>Peloderinae</taxon>
        <taxon>Caenorhabditis</taxon>
    </lineage>
</organism>
<dbReference type="InterPro" id="IPR050920">
    <property type="entry name" value="Nematode_rcpt-like_delta"/>
</dbReference>
<comment type="similarity">
    <text evidence="2">Belongs to the nematode receptor-like protein srd family.</text>
</comment>
<dbReference type="PANTHER" id="PTHR22945">
    <property type="entry name" value="SERPENTINE RECEPTOR, CLASS D DELTA"/>
    <property type="match status" value="1"/>
</dbReference>
<accession>A0A9P1IQ92</accession>
<reference evidence="7" key="1">
    <citation type="submission" date="2022-11" db="EMBL/GenBank/DDBJ databases">
        <authorList>
            <person name="Kikuchi T."/>
        </authorList>
    </citation>
    <scope>NUCLEOTIDE SEQUENCE</scope>
    <source>
        <strain evidence="7">PS1010</strain>
    </source>
</reference>
<feature type="transmembrane region" description="Helical" evidence="6">
    <location>
        <begin position="132"/>
        <end position="151"/>
    </location>
</feature>
<dbReference type="EMBL" id="CANHGI010000004">
    <property type="protein sequence ID" value="CAI5448771.1"/>
    <property type="molecule type" value="Genomic_DNA"/>
</dbReference>
<evidence type="ECO:0000256" key="4">
    <source>
        <dbReference type="ARBA" id="ARBA00022989"/>
    </source>
</evidence>
<protein>
    <submittedName>
        <fullName evidence="7">Uncharacterized protein</fullName>
    </submittedName>
</protein>
<evidence type="ECO:0000256" key="6">
    <source>
        <dbReference type="SAM" id="Phobius"/>
    </source>
</evidence>
<evidence type="ECO:0000256" key="2">
    <source>
        <dbReference type="ARBA" id="ARBA00009166"/>
    </source>
</evidence>
<dbReference type="Proteomes" id="UP001152747">
    <property type="component" value="Unassembled WGS sequence"/>
</dbReference>
<keyword evidence="8" id="KW-1185">Reference proteome</keyword>
<evidence type="ECO:0000313" key="7">
    <source>
        <dbReference type="EMBL" id="CAI5448771.1"/>
    </source>
</evidence>
<feature type="transmembrane region" description="Helical" evidence="6">
    <location>
        <begin position="45"/>
        <end position="65"/>
    </location>
</feature>
<dbReference type="OrthoDB" id="5789179at2759"/>
<dbReference type="PANTHER" id="PTHR22945:SF23">
    <property type="entry name" value="SERPENTINE RECEPTOR CLASS DELTA-1-RELATED"/>
    <property type="match status" value="1"/>
</dbReference>
<dbReference type="GO" id="GO:0016020">
    <property type="term" value="C:membrane"/>
    <property type="evidence" value="ECO:0007669"/>
    <property type="project" value="UniProtKB-SubCell"/>
</dbReference>
<evidence type="ECO:0000256" key="3">
    <source>
        <dbReference type="ARBA" id="ARBA00022692"/>
    </source>
</evidence>
<sequence>MQEVDDPEYLKNLISTTYPQYFYNDSTIWPNLIISGNQSILTKTTIGAIAYMCIPCFPIYAIIIYSRRKTLDILNSSSAGLILSQTARESHKQLMRALTFQAGIPIFWLTAASIFILLLFKKIEGCFYENLPFRTMELMPMTTPILSIYLVKPYRIIIQNWIAKDNSKLKSVTFVSTMATSSRI</sequence>
<keyword evidence="3 6" id="KW-0812">Transmembrane</keyword>
<feature type="transmembrane region" description="Helical" evidence="6">
    <location>
        <begin position="98"/>
        <end position="120"/>
    </location>
</feature>
<comment type="caution">
    <text evidence="7">The sequence shown here is derived from an EMBL/GenBank/DDBJ whole genome shotgun (WGS) entry which is preliminary data.</text>
</comment>
<evidence type="ECO:0000313" key="8">
    <source>
        <dbReference type="Proteomes" id="UP001152747"/>
    </source>
</evidence>
<proteinExistence type="inferred from homology"/>
<evidence type="ECO:0000256" key="5">
    <source>
        <dbReference type="ARBA" id="ARBA00023136"/>
    </source>
</evidence>
<name>A0A9P1IQ92_9PELO</name>
<keyword evidence="4 6" id="KW-1133">Transmembrane helix</keyword>
<comment type="subcellular location">
    <subcellularLocation>
        <location evidence="1">Membrane</location>
        <topology evidence="1">Multi-pass membrane protein</topology>
    </subcellularLocation>
</comment>
<dbReference type="Pfam" id="PF10317">
    <property type="entry name" value="7TM_GPCR_Srd"/>
    <property type="match status" value="1"/>
</dbReference>
<keyword evidence="5 6" id="KW-0472">Membrane</keyword>
<dbReference type="AlphaFoldDB" id="A0A9P1IQ92"/>
<dbReference type="InterPro" id="IPR019421">
    <property type="entry name" value="7TM_GPCR_serpentine_rcpt_Srd"/>
</dbReference>
<evidence type="ECO:0000256" key="1">
    <source>
        <dbReference type="ARBA" id="ARBA00004141"/>
    </source>
</evidence>